<evidence type="ECO:0000313" key="8">
    <source>
        <dbReference type="Proteomes" id="UP001236620"/>
    </source>
</evidence>
<keyword evidence="8" id="KW-1185">Reference proteome</keyword>
<dbReference type="Pfam" id="PF01048">
    <property type="entry name" value="PNP_UDP_1"/>
    <property type="match status" value="1"/>
</dbReference>
<comment type="pathway">
    <text evidence="1">Amino-acid biosynthesis; L-methionine biosynthesis via salvage pathway; S-methyl-5-thio-alpha-D-ribose 1-phosphate from S-methyl-5'-thioadenosine (hydrolase route): step 1/2.</text>
</comment>
<evidence type="ECO:0000256" key="2">
    <source>
        <dbReference type="ARBA" id="ARBA00011974"/>
    </source>
</evidence>
<keyword evidence="5" id="KW-0486">Methionine biosynthesis</keyword>
<organism evidence="7 8">
    <name type="scientific">Mycoplasma yeatsii</name>
    <dbReference type="NCBI Taxonomy" id="51365"/>
    <lineage>
        <taxon>Bacteria</taxon>
        <taxon>Bacillati</taxon>
        <taxon>Mycoplasmatota</taxon>
        <taxon>Mollicutes</taxon>
        <taxon>Mycoplasmataceae</taxon>
        <taxon>Mycoplasma</taxon>
    </lineage>
</organism>
<evidence type="ECO:0000256" key="5">
    <source>
        <dbReference type="ARBA" id="ARBA00023167"/>
    </source>
</evidence>
<dbReference type="Proteomes" id="UP001236620">
    <property type="component" value="Unassembled WGS sequence"/>
</dbReference>
<dbReference type="EMBL" id="JAUSWP010000003">
    <property type="protein sequence ID" value="MDQ0567837.1"/>
    <property type="molecule type" value="Genomic_DNA"/>
</dbReference>
<accession>A0ABU0NFD3</accession>
<dbReference type="PANTHER" id="PTHR46832">
    <property type="entry name" value="5'-METHYLTHIOADENOSINE/S-ADENOSYLHOMOCYSTEINE NUCLEOSIDASE"/>
    <property type="match status" value="1"/>
</dbReference>
<dbReference type="Gene3D" id="3.40.50.1580">
    <property type="entry name" value="Nucleoside phosphorylase domain"/>
    <property type="match status" value="1"/>
</dbReference>
<sequence>MSKKLIISAMYEELEQSILNSSAKLIENNEIVKLYESDNILFAITGIGLVNASVGLSYVLSKYNIDQILNIGTCGSLNKSLKQQDFVIVKKAFYSCADATAFGYKYGQVPRMEEFFEQENQLFEHVKQNNRIVSSVNIASSDIFISNKQHVDLFINKIDENIDVIDMECTGFFHTARLYEKDIVSVKVISDVLFEKKPNSLQFKDFIKKASELIWEFINETNL</sequence>
<evidence type="ECO:0000256" key="1">
    <source>
        <dbReference type="ARBA" id="ARBA00004945"/>
    </source>
</evidence>
<feature type="domain" description="Nucleoside phosphorylase" evidence="6">
    <location>
        <begin position="31"/>
        <end position="213"/>
    </location>
</feature>
<dbReference type="InterPro" id="IPR000845">
    <property type="entry name" value="Nucleoside_phosphorylase_d"/>
</dbReference>
<evidence type="ECO:0000256" key="3">
    <source>
        <dbReference type="ARBA" id="ARBA00022605"/>
    </source>
</evidence>
<keyword evidence="7" id="KW-0326">Glycosidase</keyword>
<protein>
    <recommendedName>
        <fullName evidence="2">adenosylhomocysteine nucleosidase</fullName>
        <ecNumber evidence="2">3.2.2.9</ecNumber>
    </recommendedName>
</protein>
<dbReference type="SUPFAM" id="SSF53167">
    <property type="entry name" value="Purine and uridine phosphorylases"/>
    <property type="match status" value="1"/>
</dbReference>
<evidence type="ECO:0000259" key="6">
    <source>
        <dbReference type="Pfam" id="PF01048"/>
    </source>
</evidence>
<dbReference type="EC" id="3.2.2.9" evidence="2"/>
<dbReference type="InterPro" id="IPR010049">
    <property type="entry name" value="MTA_SAH_Nsdase"/>
</dbReference>
<dbReference type="RefSeq" id="WP_307444853.1">
    <property type="nucleotide sequence ID" value="NZ_JAUSWP010000003.1"/>
</dbReference>
<evidence type="ECO:0000256" key="4">
    <source>
        <dbReference type="ARBA" id="ARBA00022801"/>
    </source>
</evidence>
<name>A0ABU0NFD3_9MOLU</name>
<dbReference type="NCBIfam" id="TIGR01704">
    <property type="entry name" value="MTA_SAH-Nsdase"/>
    <property type="match status" value="1"/>
</dbReference>
<dbReference type="InterPro" id="IPR035994">
    <property type="entry name" value="Nucleoside_phosphorylase_sf"/>
</dbReference>
<dbReference type="GO" id="GO:0008782">
    <property type="term" value="F:adenosylhomocysteine nucleosidase activity"/>
    <property type="evidence" value="ECO:0007669"/>
    <property type="project" value="UniProtKB-EC"/>
</dbReference>
<dbReference type="PANTHER" id="PTHR46832:SF1">
    <property type="entry name" value="5'-METHYLTHIOADENOSINE_S-ADENOSYLHOMOCYSTEINE NUCLEOSIDASE"/>
    <property type="match status" value="1"/>
</dbReference>
<dbReference type="CDD" id="cd09008">
    <property type="entry name" value="MTAN"/>
    <property type="match status" value="1"/>
</dbReference>
<comment type="caution">
    <text evidence="7">The sequence shown here is derived from an EMBL/GenBank/DDBJ whole genome shotgun (WGS) entry which is preliminary data.</text>
</comment>
<reference evidence="7" key="1">
    <citation type="submission" date="2023-07" db="EMBL/GenBank/DDBJ databases">
        <title>Genomic Encyclopedia of Type Strains, Phase IV (KMG-IV): sequencing the most valuable type-strain genomes for metagenomic binning, comparative biology and taxonomic classification.</title>
        <authorList>
            <person name="Goeker M."/>
        </authorList>
    </citation>
    <scope>NUCLEOTIDE SEQUENCE [LARGE SCALE GENOMIC DNA]</scope>
    <source>
        <strain evidence="7">DSM 22019</strain>
    </source>
</reference>
<keyword evidence="4 7" id="KW-0378">Hydrolase</keyword>
<evidence type="ECO:0000313" key="7">
    <source>
        <dbReference type="EMBL" id="MDQ0567837.1"/>
    </source>
</evidence>
<gene>
    <name evidence="7" type="ORF">J2Z63_000482</name>
</gene>
<keyword evidence="3" id="KW-0028">Amino-acid biosynthesis</keyword>
<proteinExistence type="predicted"/>